<evidence type="ECO:0000313" key="11">
    <source>
        <dbReference type="EMBL" id="MET3110165.1"/>
    </source>
</evidence>
<dbReference type="InterPro" id="IPR027417">
    <property type="entry name" value="P-loop_NTPase"/>
</dbReference>
<dbReference type="EMBL" id="JBDZDV010000001">
    <property type="protein sequence ID" value="MET3110165.1"/>
    <property type="molecule type" value="Genomic_DNA"/>
</dbReference>
<organism evidence="11 12">
    <name type="scientific">Salinicoccus halitifaciens</name>
    <dbReference type="NCBI Taxonomy" id="1073415"/>
    <lineage>
        <taxon>Bacteria</taxon>
        <taxon>Bacillati</taxon>
        <taxon>Bacillota</taxon>
        <taxon>Bacilli</taxon>
        <taxon>Bacillales</taxon>
        <taxon>Staphylococcaceae</taxon>
        <taxon>Salinicoccus</taxon>
    </lineage>
</organism>
<dbReference type="SUPFAM" id="SSF52540">
    <property type="entry name" value="P-loop containing nucleoside triphosphate hydrolases"/>
    <property type="match status" value="1"/>
</dbReference>
<evidence type="ECO:0000259" key="9">
    <source>
        <dbReference type="PROSITE" id="PS50893"/>
    </source>
</evidence>
<dbReference type="PROSITE" id="PS50929">
    <property type="entry name" value="ABC_TM1F"/>
    <property type="match status" value="1"/>
</dbReference>
<keyword evidence="6 8" id="KW-0472">Membrane</keyword>
<name>A0ABV2E6W3_9STAP</name>
<dbReference type="PROSITE" id="PS00211">
    <property type="entry name" value="ABC_TRANSPORTER_1"/>
    <property type="match status" value="1"/>
</dbReference>
<evidence type="ECO:0000256" key="7">
    <source>
        <dbReference type="ARBA" id="ARBA00025074"/>
    </source>
</evidence>
<dbReference type="Gene3D" id="1.20.1560.10">
    <property type="entry name" value="ABC transporter type 1, transmembrane domain"/>
    <property type="match status" value="1"/>
</dbReference>
<protein>
    <submittedName>
        <fullName evidence="11">ATP-binding cassette subfamily B protein</fullName>
    </submittedName>
</protein>
<dbReference type="Proteomes" id="UP001549019">
    <property type="component" value="Unassembled WGS sequence"/>
</dbReference>
<feature type="transmembrane region" description="Helical" evidence="8">
    <location>
        <begin position="83"/>
        <end position="104"/>
    </location>
</feature>
<feature type="transmembrane region" description="Helical" evidence="8">
    <location>
        <begin position="40"/>
        <end position="63"/>
    </location>
</feature>
<evidence type="ECO:0000313" key="12">
    <source>
        <dbReference type="Proteomes" id="UP001549019"/>
    </source>
</evidence>
<dbReference type="InterPro" id="IPR039421">
    <property type="entry name" value="Type_1_exporter"/>
</dbReference>
<dbReference type="PANTHER" id="PTHR43394">
    <property type="entry name" value="ATP-DEPENDENT PERMEASE MDL1, MITOCHONDRIAL"/>
    <property type="match status" value="1"/>
</dbReference>
<dbReference type="RefSeq" id="WP_230820543.1">
    <property type="nucleotide sequence ID" value="NZ_JAJNCU010000001.1"/>
</dbReference>
<comment type="subcellular location">
    <subcellularLocation>
        <location evidence="1">Cell membrane</location>
        <topology evidence="1">Multi-pass membrane protein</topology>
    </subcellularLocation>
</comment>
<reference evidence="11 12" key="1">
    <citation type="submission" date="2024-05" db="EMBL/GenBank/DDBJ databases">
        <title>Genomic Encyclopedia of Type Strains, Phase IV (KMG-IV): sequencing the most valuable type-strain genomes for metagenomic binning, comparative biology and taxonomic classification.</title>
        <authorList>
            <person name="Goeker M."/>
        </authorList>
    </citation>
    <scope>NUCLEOTIDE SEQUENCE [LARGE SCALE GENOMIC DNA]</scope>
    <source>
        <strain evidence="11 12">DSM 25286</strain>
    </source>
</reference>
<comment type="caution">
    <text evidence="11">The sequence shown here is derived from an EMBL/GenBank/DDBJ whole genome shotgun (WGS) entry which is preliminary data.</text>
</comment>
<feature type="transmembrane region" description="Helical" evidence="8">
    <location>
        <begin position="281"/>
        <end position="310"/>
    </location>
</feature>
<dbReference type="Gene3D" id="3.40.50.300">
    <property type="entry name" value="P-loop containing nucleotide triphosphate hydrolases"/>
    <property type="match status" value="1"/>
</dbReference>
<feature type="transmembrane region" description="Helical" evidence="8">
    <location>
        <begin position="188"/>
        <end position="207"/>
    </location>
</feature>
<dbReference type="Pfam" id="PF00664">
    <property type="entry name" value="ABC_membrane"/>
    <property type="match status" value="1"/>
</dbReference>
<dbReference type="InterPro" id="IPR011527">
    <property type="entry name" value="ABC1_TM_dom"/>
</dbReference>
<evidence type="ECO:0000256" key="6">
    <source>
        <dbReference type="ARBA" id="ARBA00023136"/>
    </source>
</evidence>
<evidence type="ECO:0000256" key="4">
    <source>
        <dbReference type="ARBA" id="ARBA00022840"/>
    </source>
</evidence>
<feature type="domain" description="ABC transmembrane type-1" evidence="10">
    <location>
        <begin position="44"/>
        <end position="332"/>
    </location>
</feature>
<evidence type="ECO:0000256" key="5">
    <source>
        <dbReference type="ARBA" id="ARBA00022989"/>
    </source>
</evidence>
<sequence length="607" mass="67708">MMNWQAAGDGMQSRINTTGAGVTGMDEIKRLLKYFMAHKWMFMLGIVLMGMMVAFELAGPLVIMRILDEHIGLGAGNIGIQPVIQLLGLYAVIKLFHAFAAYFAQIVLQSTGAKVVQGIRHELFRHIQKLPIKYFDDLPAGKVVARITNDTEAMLEFFTFVLPMFLINGLTMLAITIAIFIVNVYAGIVMLIFVPVILLWIVMYRKWSNDYNHQKRERNSDMNAMINESISGMPVIQIFNRESMVERDFAKLNDEYTDSATRLVRLNGLTGDNLAGTMQSIVFALMVLVFSSTFLSPGQALTVGTMYLLVDYITRFFNPLYEVVGQIEILEQARVAAVKVFEMLDEAEEKTDAGRLRDFDGGIEFQNVGFSYYGEHSVLENISIKVSKGQTLALVGHTGSGKSSIINLLMRFYDPDEGRILFSGQDTSVINKKDLRSHISIVLQDPFIYAGTLLYNIRLDDSNISPEDAEQALTAVGGRALLDRLDDGLDSELPERGATLSLGERQLISFARALAFNPDVLVLDEATSNVDSETEQLIQHAMQVVSRERTTFIIAHRLSTIKHADRIILLEEGRIKEAGDHHELMAAGGSYAELFNMQLMPSNMSGL</sequence>
<dbReference type="InterPro" id="IPR036640">
    <property type="entry name" value="ABC1_TM_sf"/>
</dbReference>
<evidence type="ECO:0000256" key="8">
    <source>
        <dbReference type="SAM" id="Phobius"/>
    </source>
</evidence>
<feature type="domain" description="ABC transporter" evidence="9">
    <location>
        <begin position="363"/>
        <end position="597"/>
    </location>
</feature>
<dbReference type="GO" id="GO:0005524">
    <property type="term" value="F:ATP binding"/>
    <property type="evidence" value="ECO:0007669"/>
    <property type="project" value="UniProtKB-KW"/>
</dbReference>
<keyword evidence="5 8" id="KW-1133">Transmembrane helix</keyword>
<dbReference type="SMART" id="SM00382">
    <property type="entry name" value="AAA"/>
    <property type="match status" value="1"/>
</dbReference>
<proteinExistence type="predicted"/>
<keyword evidence="12" id="KW-1185">Reference proteome</keyword>
<comment type="function">
    <text evidence="7">May be involved in multidrug export. Transmembrane domains (TMD) form a pore in the cell membrane and the ATP-binding domain (NBD) is responsible for energy generation.</text>
</comment>
<dbReference type="InterPro" id="IPR003593">
    <property type="entry name" value="AAA+_ATPase"/>
</dbReference>
<keyword evidence="4 11" id="KW-0067">ATP-binding</keyword>
<dbReference type="CDD" id="cd18544">
    <property type="entry name" value="ABC_6TM_TmrA_like"/>
    <property type="match status" value="1"/>
</dbReference>
<dbReference type="SUPFAM" id="SSF90123">
    <property type="entry name" value="ABC transporter transmembrane region"/>
    <property type="match status" value="1"/>
</dbReference>
<gene>
    <name evidence="11" type="ORF">ABHD89_000553</name>
</gene>
<evidence type="ECO:0000259" key="10">
    <source>
        <dbReference type="PROSITE" id="PS50929"/>
    </source>
</evidence>
<dbReference type="Pfam" id="PF00005">
    <property type="entry name" value="ABC_tran"/>
    <property type="match status" value="1"/>
</dbReference>
<accession>A0ABV2E6W3</accession>
<dbReference type="InterPro" id="IPR003439">
    <property type="entry name" value="ABC_transporter-like_ATP-bd"/>
</dbReference>
<evidence type="ECO:0000256" key="2">
    <source>
        <dbReference type="ARBA" id="ARBA00022692"/>
    </source>
</evidence>
<dbReference type="PROSITE" id="PS50893">
    <property type="entry name" value="ABC_TRANSPORTER_2"/>
    <property type="match status" value="1"/>
</dbReference>
<keyword evidence="2 8" id="KW-0812">Transmembrane</keyword>
<dbReference type="PANTHER" id="PTHR43394:SF1">
    <property type="entry name" value="ATP-BINDING CASSETTE SUB-FAMILY B MEMBER 10, MITOCHONDRIAL"/>
    <property type="match status" value="1"/>
</dbReference>
<evidence type="ECO:0000256" key="3">
    <source>
        <dbReference type="ARBA" id="ARBA00022741"/>
    </source>
</evidence>
<dbReference type="InterPro" id="IPR017871">
    <property type="entry name" value="ABC_transporter-like_CS"/>
</dbReference>
<feature type="transmembrane region" description="Helical" evidence="8">
    <location>
        <begin position="157"/>
        <end position="182"/>
    </location>
</feature>
<evidence type="ECO:0000256" key="1">
    <source>
        <dbReference type="ARBA" id="ARBA00004651"/>
    </source>
</evidence>
<keyword evidence="3" id="KW-0547">Nucleotide-binding</keyword>